<protein>
    <submittedName>
        <fullName evidence="2">Uncharacterized protein</fullName>
    </submittedName>
</protein>
<proteinExistence type="predicted"/>
<dbReference type="EMBL" id="JBHEZY010000012">
    <property type="protein sequence ID" value="MFC1434271.1"/>
    <property type="molecule type" value="Genomic_DNA"/>
</dbReference>
<comment type="caution">
    <text evidence="2">The sequence shown here is derived from an EMBL/GenBank/DDBJ whole genome shotgun (WGS) entry which is preliminary data.</text>
</comment>
<evidence type="ECO:0000256" key="1">
    <source>
        <dbReference type="SAM" id="MobiDB-lite"/>
    </source>
</evidence>
<name>A0ABV6X7L6_9ACTN</name>
<organism evidence="2 3">
    <name type="scientific">Streptacidiphilus alkalitolerans</name>
    <dbReference type="NCBI Taxonomy" id="3342712"/>
    <lineage>
        <taxon>Bacteria</taxon>
        <taxon>Bacillati</taxon>
        <taxon>Actinomycetota</taxon>
        <taxon>Actinomycetes</taxon>
        <taxon>Kitasatosporales</taxon>
        <taxon>Streptomycetaceae</taxon>
        <taxon>Streptacidiphilus</taxon>
    </lineage>
</organism>
<evidence type="ECO:0000313" key="2">
    <source>
        <dbReference type="EMBL" id="MFC1434271.1"/>
    </source>
</evidence>
<dbReference type="Proteomes" id="UP001592530">
    <property type="component" value="Unassembled WGS sequence"/>
</dbReference>
<dbReference type="RefSeq" id="WP_380556651.1">
    <property type="nucleotide sequence ID" value="NZ_JBHEZY010000012.1"/>
</dbReference>
<sequence length="81" mass="8189">MSSTERSTDLGAAVGAQLATQQAAAAAASAPARQQYADGIAADAKLYGTPAWEALSPQRRAVVAHHTRAAAQPTTEAGAEQ</sequence>
<accession>A0ABV6X7L6</accession>
<feature type="region of interest" description="Disordered" evidence="1">
    <location>
        <begin position="59"/>
        <end position="81"/>
    </location>
</feature>
<reference evidence="2 3" key="1">
    <citation type="submission" date="2024-09" db="EMBL/GenBank/DDBJ databases">
        <authorList>
            <person name="Lee S.D."/>
        </authorList>
    </citation>
    <scope>NUCLEOTIDE SEQUENCE [LARGE SCALE GENOMIC DNA]</scope>
    <source>
        <strain evidence="2 3">N1-3</strain>
    </source>
</reference>
<evidence type="ECO:0000313" key="3">
    <source>
        <dbReference type="Proteomes" id="UP001592530"/>
    </source>
</evidence>
<gene>
    <name evidence="2" type="ORF">ACEZDB_26890</name>
</gene>